<dbReference type="AlphaFoldDB" id="A0A498K2Q9"/>
<gene>
    <name evidence="2" type="ORF">DVH24_015220</name>
</gene>
<keyword evidence="1" id="KW-1133">Transmembrane helix</keyword>
<keyword evidence="1" id="KW-0472">Membrane</keyword>
<protein>
    <recommendedName>
        <fullName evidence="4">Transmembrane protein</fullName>
    </recommendedName>
</protein>
<accession>A0A498K2Q9</accession>
<proteinExistence type="predicted"/>
<organism evidence="2 3">
    <name type="scientific">Malus domestica</name>
    <name type="common">Apple</name>
    <name type="synonym">Pyrus malus</name>
    <dbReference type="NCBI Taxonomy" id="3750"/>
    <lineage>
        <taxon>Eukaryota</taxon>
        <taxon>Viridiplantae</taxon>
        <taxon>Streptophyta</taxon>
        <taxon>Embryophyta</taxon>
        <taxon>Tracheophyta</taxon>
        <taxon>Spermatophyta</taxon>
        <taxon>Magnoliopsida</taxon>
        <taxon>eudicotyledons</taxon>
        <taxon>Gunneridae</taxon>
        <taxon>Pentapetalae</taxon>
        <taxon>rosids</taxon>
        <taxon>fabids</taxon>
        <taxon>Rosales</taxon>
        <taxon>Rosaceae</taxon>
        <taxon>Amygdaloideae</taxon>
        <taxon>Maleae</taxon>
        <taxon>Malus</taxon>
    </lineage>
</organism>
<evidence type="ECO:0000313" key="3">
    <source>
        <dbReference type="Proteomes" id="UP000290289"/>
    </source>
</evidence>
<sequence>MQLILHFQSRAVLSKQSLRVSYPIVKTITSLPSNIFVPKSPIFTIPLSLCRQTQTQNPILRAGKNNRRNGSHRLTRLLLQLMPAILSNFKIVPRPLDLVVEELCGGDGTGGGLGIWKGFGGGGDGFGRKRKRKSLLFVLYGVLVICGLGLLFCGDVGSNVLFCGLGIGLSRVAMAQWWDKIGIFAIFFGVVLVGLGFQREELHKLGLKIRAFCPGMEAVTWRTRGRRRGGRRAF</sequence>
<evidence type="ECO:0000313" key="2">
    <source>
        <dbReference type="EMBL" id="RXI01871.1"/>
    </source>
</evidence>
<feature type="transmembrane region" description="Helical" evidence="1">
    <location>
        <begin position="135"/>
        <end position="157"/>
    </location>
</feature>
<keyword evidence="3" id="KW-1185">Reference proteome</keyword>
<keyword evidence="1" id="KW-0812">Transmembrane</keyword>
<evidence type="ECO:0000256" key="1">
    <source>
        <dbReference type="SAM" id="Phobius"/>
    </source>
</evidence>
<reference evidence="2 3" key="1">
    <citation type="submission" date="2018-10" db="EMBL/GenBank/DDBJ databases">
        <title>A high-quality apple genome assembly.</title>
        <authorList>
            <person name="Hu J."/>
        </authorList>
    </citation>
    <scope>NUCLEOTIDE SEQUENCE [LARGE SCALE GENOMIC DNA]</scope>
    <source>
        <strain evidence="3">cv. HFTH1</strain>
        <tissue evidence="2">Young leaf</tissue>
    </source>
</reference>
<name>A0A498K2Q9_MALDO</name>
<comment type="caution">
    <text evidence="2">The sequence shown here is derived from an EMBL/GenBank/DDBJ whole genome shotgun (WGS) entry which is preliminary data.</text>
</comment>
<feature type="transmembrane region" description="Helical" evidence="1">
    <location>
        <begin position="177"/>
        <end position="197"/>
    </location>
</feature>
<dbReference type="EMBL" id="RDQH01000330">
    <property type="protein sequence ID" value="RXI01871.1"/>
    <property type="molecule type" value="Genomic_DNA"/>
</dbReference>
<evidence type="ECO:0008006" key="4">
    <source>
        <dbReference type="Google" id="ProtNLM"/>
    </source>
</evidence>
<dbReference type="Proteomes" id="UP000290289">
    <property type="component" value="Chromosome 4"/>
</dbReference>